<dbReference type="Pfam" id="PF00691">
    <property type="entry name" value="OmpA"/>
    <property type="match status" value="1"/>
</dbReference>
<evidence type="ECO:0000256" key="3">
    <source>
        <dbReference type="ARBA" id="ARBA00023237"/>
    </source>
</evidence>
<evidence type="ECO:0000256" key="2">
    <source>
        <dbReference type="ARBA" id="ARBA00023136"/>
    </source>
</evidence>
<dbReference type="PROSITE" id="PS51123">
    <property type="entry name" value="OMPA_2"/>
    <property type="match status" value="1"/>
</dbReference>
<accession>A0ABY4JAU1</accession>
<evidence type="ECO:0000256" key="1">
    <source>
        <dbReference type="ARBA" id="ARBA00004442"/>
    </source>
</evidence>
<dbReference type="PRINTS" id="PR01021">
    <property type="entry name" value="OMPADOMAIN"/>
</dbReference>
<proteinExistence type="predicted"/>
<comment type="subcellular location">
    <subcellularLocation>
        <location evidence="1">Cell outer membrane</location>
    </subcellularLocation>
</comment>
<dbReference type="PANTHER" id="PTHR30329:SF21">
    <property type="entry name" value="LIPOPROTEIN YIAD-RELATED"/>
    <property type="match status" value="1"/>
</dbReference>
<dbReference type="Proteomes" id="UP000829647">
    <property type="component" value="Chromosome"/>
</dbReference>
<dbReference type="Pfam" id="PF06078">
    <property type="entry name" value="DUF937"/>
    <property type="match status" value="1"/>
</dbReference>
<feature type="domain" description="OmpA-like" evidence="5">
    <location>
        <begin position="330"/>
        <end position="446"/>
    </location>
</feature>
<dbReference type="InterPro" id="IPR009282">
    <property type="entry name" value="DUF937"/>
</dbReference>
<dbReference type="SUPFAM" id="SSF103088">
    <property type="entry name" value="OmpA-like"/>
    <property type="match status" value="1"/>
</dbReference>
<dbReference type="InterPro" id="IPR036737">
    <property type="entry name" value="OmpA-like_sf"/>
</dbReference>
<name>A0ABY4JAU1_9BACT</name>
<keyword evidence="2 4" id="KW-0472">Membrane</keyword>
<dbReference type="InterPro" id="IPR006664">
    <property type="entry name" value="OMP_bac"/>
</dbReference>
<dbReference type="InterPro" id="IPR050330">
    <property type="entry name" value="Bact_OuterMem_StrucFunc"/>
</dbReference>
<evidence type="ECO:0000313" key="6">
    <source>
        <dbReference type="EMBL" id="UPL49576.1"/>
    </source>
</evidence>
<protein>
    <submittedName>
        <fullName evidence="6">OmpA family protein</fullName>
    </submittedName>
</protein>
<keyword evidence="7" id="KW-1185">Reference proteome</keyword>
<dbReference type="PANTHER" id="PTHR30329">
    <property type="entry name" value="STATOR ELEMENT OF FLAGELLAR MOTOR COMPLEX"/>
    <property type="match status" value="1"/>
</dbReference>
<dbReference type="InterPro" id="IPR006665">
    <property type="entry name" value="OmpA-like"/>
</dbReference>
<evidence type="ECO:0000256" key="4">
    <source>
        <dbReference type="PROSITE-ProRule" id="PRU00473"/>
    </source>
</evidence>
<evidence type="ECO:0000259" key="5">
    <source>
        <dbReference type="PROSITE" id="PS51123"/>
    </source>
</evidence>
<reference evidence="6 7" key="1">
    <citation type="submission" date="2022-04" db="EMBL/GenBank/DDBJ databases">
        <title>Hymenobacter sp. isolated from the air.</title>
        <authorList>
            <person name="Won M."/>
            <person name="Lee C.-M."/>
            <person name="Woen H.-Y."/>
            <person name="Kwon S.-W."/>
        </authorList>
    </citation>
    <scope>NUCLEOTIDE SEQUENCE [LARGE SCALE GENOMIC DNA]</scope>
    <source>
        <strain evidence="7">5516 S-25</strain>
    </source>
</reference>
<sequence length="446" mass="47827">MEHTVTHTSQVFFTSKVVDRLAEQTQESQAGIWVALGQIVPTVVHALVGRISGPDGPEAVWKLSREAYGANVPETILEPGQEAWLQRGEALMRGLMGESYNITSLRIASAANINSSAVHHLFSVAAVAALGVAGEYSQEQKFDVTGLAHWLQQDEATFRRLLLAGGTRLPTPAETGRELTPLPEVALGVGTEMATTAGSWAAVGGGRTFTPAPPAPSTATQIASQPWVWGVLLLTAVGLGYFFGHDSGENPQNGATAGLVPTSTAAASAPAKAATAGRYDPINDKYIYDTGQPLILRLADGTTQKVGASSTENRLYTFLADPRMQVDSVNRTNGWINFDRVYFETAQTTLTDESYQQLRNVASILKTFPNSVVKIGGYSDSTGNALKNFRLSEERAKTAMLVLASEGVDLNRLQAKGYGSKYFVTPNNTAEGRALNRRISIRVVKK</sequence>
<dbReference type="CDD" id="cd07185">
    <property type="entry name" value="OmpA_C-like"/>
    <property type="match status" value="1"/>
</dbReference>
<organism evidence="6 7">
    <name type="scientific">Hymenobacter sublimis</name>
    <dbReference type="NCBI Taxonomy" id="2933777"/>
    <lineage>
        <taxon>Bacteria</taxon>
        <taxon>Pseudomonadati</taxon>
        <taxon>Bacteroidota</taxon>
        <taxon>Cytophagia</taxon>
        <taxon>Cytophagales</taxon>
        <taxon>Hymenobacteraceae</taxon>
        <taxon>Hymenobacter</taxon>
    </lineage>
</organism>
<evidence type="ECO:0000313" key="7">
    <source>
        <dbReference type="Proteomes" id="UP000829647"/>
    </source>
</evidence>
<gene>
    <name evidence="6" type="ORF">MWH26_01380</name>
</gene>
<dbReference type="RefSeq" id="WP_247975740.1">
    <property type="nucleotide sequence ID" value="NZ_CP095848.1"/>
</dbReference>
<keyword evidence="3" id="KW-0998">Cell outer membrane</keyword>
<dbReference type="Gene3D" id="3.30.1330.60">
    <property type="entry name" value="OmpA-like domain"/>
    <property type="match status" value="1"/>
</dbReference>
<dbReference type="EMBL" id="CP095848">
    <property type="protein sequence ID" value="UPL49576.1"/>
    <property type="molecule type" value="Genomic_DNA"/>
</dbReference>